<reference evidence="2 3" key="1">
    <citation type="journal article" date="2019" name="Nat. Microbiol.">
        <title>Mediterranean grassland soil C-N compound turnover is dependent on rainfall and depth, and is mediated by genomically divergent microorganisms.</title>
        <authorList>
            <person name="Diamond S."/>
            <person name="Andeer P.F."/>
            <person name="Li Z."/>
            <person name="Crits-Christoph A."/>
            <person name="Burstein D."/>
            <person name="Anantharaman K."/>
            <person name="Lane K.R."/>
            <person name="Thomas B.C."/>
            <person name="Pan C."/>
            <person name="Northen T.R."/>
            <person name="Banfield J.F."/>
        </authorList>
    </citation>
    <scope>NUCLEOTIDE SEQUENCE [LARGE SCALE GENOMIC DNA]</scope>
    <source>
        <strain evidence="2">WS_3</strain>
    </source>
</reference>
<feature type="signal peptide" evidence="1">
    <location>
        <begin position="1"/>
        <end position="22"/>
    </location>
</feature>
<keyword evidence="1" id="KW-0732">Signal</keyword>
<evidence type="ECO:0000313" key="3">
    <source>
        <dbReference type="Proteomes" id="UP000320184"/>
    </source>
</evidence>
<dbReference type="Proteomes" id="UP000320184">
    <property type="component" value="Unassembled WGS sequence"/>
</dbReference>
<proteinExistence type="predicted"/>
<feature type="chain" id="PRO_5021856558" evidence="1">
    <location>
        <begin position="23"/>
        <end position="274"/>
    </location>
</feature>
<dbReference type="EMBL" id="VBOT01000072">
    <property type="protein sequence ID" value="TMQ51368.1"/>
    <property type="molecule type" value="Genomic_DNA"/>
</dbReference>
<protein>
    <submittedName>
        <fullName evidence="2">Molecular chaperone</fullName>
    </submittedName>
</protein>
<dbReference type="AlphaFoldDB" id="A0A538SJ28"/>
<evidence type="ECO:0000313" key="2">
    <source>
        <dbReference type="EMBL" id="TMQ51368.1"/>
    </source>
</evidence>
<comment type="caution">
    <text evidence="2">The sequence shown here is derived from an EMBL/GenBank/DDBJ whole genome shotgun (WGS) entry which is preliminary data.</text>
</comment>
<evidence type="ECO:0000256" key="1">
    <source>
        <dbReference type="SAM" id="SignalP"/>
    </source>
</evidence>
<organism evidence="2 3">
    <name type="scientific">Eiseniibacteriota bacterium</name>
    <dbReference type="NCBI Taxonomy" id="2212470"/>
    <lineage>
        <taxon>Bacteria</taxon>
        <taxon>Candidatus Eiseniibacteriota</taxon>
    </lineage>
</organism>
<name>A0A538SJ28_UNCEI</name>
<sequence length="274" mass="29050">MRRSLLPALGVAVWLAASPASAGLSAEVDPMKLNLTVRPVEAVARDVLVSNLGDSPVVVRVRLADWDLDPNGEMDLLPAGRTAATLQGAVSFEPAEFSIQPGQAGRVHVTLTLPAAGPATRWGVLLSEVRPASPTAPRQGPRTIAQFGTTIYLSRVGEHDIHPEVTGMQVLPYGTDSLRVSLRVRNAGQRHFYVTGDMAISEAGATRISAGKLGTGVVLPEGERLLTWTSPAPRSAGRYTATGSLDTGEPELLVAELPFDWPPSRPAAEREPPH</sequence>
<accession>A0A538SJ28</accession>
<gene>
    <name evidence="2" type="ORF">E6K73_05840</name>
</gene>